<dbReference type="Proteomes" id="UP000002315">
    <property type="component" value="Chromosome"/>
</dbReference>
<dbReference type="GO" id="GO:0016491">
    <property type="term" value="F:oxidoreductase activity"/>
    <property type="evidence" value="ECO:0007669"/>
    <property type="project" value="UniProtKB-KW"/>
</dbReference>
<dbReference type="InterPro" id="IPR053194">
    <property type="entry name" value="tRNA_methyltr_O"/>
</dbReference>
<proteinExistence type="predicted"/>
<dbReference type="HOGENOM" id="CLU_112307_0_0_2"/>
<dbReference type="STRING" id="523846.Mfer_1163"/>
<evidence type="ECO:0000259" key="1">
    <source>
        <dbReference type="Pfam" id="PF02663"/>
    </source>
</evidence>
<dbReference type="EC" id="1.2.99.5" evidence="2"/>
<dbReference type="Gene3D" id="3.30.1330.130">
    <property type="match status" value="1"/>
</dbReference>
<dbReference type="AlphaFoldDB" id="E3GWI4"/>
<dbReference type="InterPro" id="IPR003814">
    <property type="entry name" value="FmdEsu_dom"/>
</dbReference>
<dbReference type="EMBL" id="CP002278">
    <property type="protein sequence ID" value="ADP77949.1"/>
    <property type="molecule type" value="Genomic_DNA"/>
</dbReference>
<dbReference type="OrthoDB" id="147457at2157"/>
<keyword evidence="3" id="KW-1185">Reference proteome</keyword>
<dbReference type="KEGG" id="mfv:Mfer_1163"/>
<dbReference type="Pfam" id="PF02663">
    <property type="entry name" value="FmdE"/>
    <property type="match status" value="1"/>
</dbReference>
<dbReference type="PANTHER" id="PTHR39418">
    <property type="entry name" value="DEHYDROGENASE-RELATED"/>
    <property type="match status" value="1"/>
</dbReference>
<organism evidence="2 3">
    <name type="scientific">Methanothermus fervidus (strain ATCC 43054 / DSM 2088 / JCM 10308 / V24 S)</name>
    <dbReference type="NCBI Taxonomy" id="523846"/>
    <lineage>
        <taxon>Archaea</taxon>
        <taxon>Methanobacteriati</taxon>
        <taxon>Methanobacteriota</taxon>
        <taxon>Methanomada group</taxon>
        <taxon>Methanobacteria</taxon>
        <taxon>Methanobacteriales</taxon>
        <taxon>Methanothermaceae</taxon>
        <taxon>Methanothermus</taxon>
    </lineage>
</organism>
<keyword evidence="2" id="KW-0560">Oxidoreductase</keyword>
<sequence>MNIEIDTKPFLKYIRKIEKFTGFASPGSVIGTQMYMIAKKLLNFKEDEDIYVTCETSNCLPDAFQAICKSTIGNGKLSIYDTGKMAVTINKKGAPGETVKGVRIILDPNKTRDYPIIHKWYFNTEKVPAEKVIPELIKAGAKIYSWEYKDVKVPKNTKKVVKICKICKEPYIARNEYYVCPQCHNKKKEG</sequence>
<gene>
    <name evidence="2" type="ordered locus">Mfer_1163</name>
</gene>
<accession>E3GWI4</accession>
<evidence type="ECO:0000313" key="3">
    <source>
        <dbReference type="Proteomes" id="UP000002315"/>
    </source>
</evidence>
<reference evidence="2 3" key="1">
    <citation type="journal article" date="2010" name="Stand. Genomic Sci.">
        <title>Complete genome sequence of Methanothermus fervidus type strain (V24S).</title>
        <authorList>
            <person name="Anderson I."/>
            <person name="Djao O.D."/>
            <person name="Misra M."/>
            <person name="Chertkov O."/>
            <person name="Nolan M."/>
            <person name="Lucas S."/>
            <person name="Lapidus A."/>
            <person name="Del Rio T.G."/>
            <person name="Tice H."/>
            <person name="Cheng J.F."/>
            <person name="Tapia R."/>
            <person name="Han C."/>
            <person name="Goodwin L."/>
            <person name="Pitluck S."/>
            <person name="Liolios K."/>
            <person name="Ivanova N."/>
            <person name="Mavromatis K."/>
            <person name="Mikhailova N."/>
            <person name="Pati A."/>
            <person name="Brambilla E."/>
            <person name="Chen A."/>
            <person name="Palaniappan K."/>
            <person name="Land M."/>
            <person name="Hauser L."/>
            <person name="Chang Y.J."/>
            <person name="Jeffries C.D."/>
            <person name="Sikorski J."/>
            <person name="Spring S."/>
            <person name="Rohde M."/>
            <person name="Eichinger K."/>
            <person name="Huber H."/>
            <person name="Wirth R."/>
            <person name="Goker M."/>
            <person name="Detter J.C."/>
            <person name="Woyke T."/>
            <person name="Bristow J."/>
            <person name="Eisen J.A."/>
            <person name="Markowitz V."/>
            <person name="Hugenholtz P."/>
            <person name="Klenk H.P."/>
            <person name="Kyrpides N.C."/>
        </authorList>
    </citation>
    <scope>NUCLEOTIDE SEQUENCE [LARGE SCALE GENOMIC DNA]</scope>
    <source>
        <strain evidence="3">ATCC 43054 / DSM 2088 / JCM 10308 / V24 S</strain>
    </source>
</reference>
<protein>
    <submittedName>
        <fullName evidence="2">Formylmethanofuran dehydrogenase, subunit E</fullName>
        <ecNumber evidence="2">1.2.99.5</ecNumber>
    </submittedName>
</protein>
<evidence type="ECO:0000313" key="2">
    <source>
        <dbReference type="EMBL" id="ADP77949.1"/>
    </source>
</evidence>
<dbReference type="PANTHER" id="PTHR39418:SF1">
    <property type="entry name" value="DEHYDROGENASE"/>
    <property type="match status" value="1"/>
</dbReference>
<feature type="domain" description="Formylmethanofuran dehydrogenase subunit E" evidence="1">
    <location>
        <begin position="20"/>
        <end position="150"/>
    </location>
</feature>
<name>E3GWI4_METFV</name>
<dbReference type="SUPFAM" id="SSF143555">
    <property type="entry name" value="FwdE-like"/>
    <property type="match status" value="1"/>
</dbReference>